<dbReference type="CDD" id="cd02440">
    <property type="entry name" value="AdoMet_MTases"/>
    <property type="match status" value="1"/>
</dbReference>
<name>A0ABR3XEF3_9PEZI</name>
<feature type="compositionally biased region" description="Low complexity" evidence="1">
    <location>
        <begin position="164"/>
        <end position="173"/>
    </location>
</feature>
<dbReference type="InterPro" id="IPR013216">
    <property type="entry name" value="Methyltransf_11"/>
</dbReference>
<reference evidence="3 4" key="1">
    <citation type="journal article" date="2024" name="Commun. Biol.">
        <title>Comparative genomic analysis of thermophilic fungi reveals convergent evolutionary adaptations and gene losses.</title>
        <authorList>
            <person name="Steindorff A.S."/>
            <person name="Aguilar-Pontes M.V."/>
            <person name="Robinson A.J."/>
            <person name="Andreopoulos B."/>
            <person name="LaButti K."/>
            <person name="Kuo A."/>
            <person name="Mondo S."/>
            <person name="Riley R."/>
            <person name="Otillar R."/>
            <person name="Haridas S."/>
            <person name="Lipzen A."/>
            <person name="Grimwood J."/>
            <person name="Schmutz J."/>
            <person name="Clum A."/>
            <person name="Reid I.D."/>
            <person name="Moisan M.C."/>
            <person name="Butler G."/>
            <person name="Nguyen T.T.M."/>
            <person name="Dewar K."/>
            <person name="Conant G."/>
            <person name="Drula E."/>
            <person name="Henrissat B."/>
            <person name="Hansel C."/>
            <person name="Singer S."/>
            <person name="Hutchinson M.I."/>
            <person name="de Vries R.P."/>
            <person name="Natvig D.O."/>
            <person name="Powell A.J."/>
            <person name="Tsang A."/>
            <person name="Grigoriev I.V."/>
        </authorList>
    </citation>
    <scope>NUCLEOTIDE SEQUENCE [LARGE SCALE GENOMIC DNA]</scope>
    <source>
        <strain evidence="3 4">ATCC 24622</strain>
    </source>
</reference>
<feature type="compositionally biased region" description="Polar residues" evidence="1">
    <location>
        <begin position="105"/>
        <end position="129"/>
    </location>
</feature>
<feature type="region of interest" description="Disordered" evidence="1">
    <location>
        <begin position="95"/>
        <end position="173"/>
    </location>
</feature>
<evidence type="ECO:0000313" key="4">
    <source>
        <dbReference type="Proteomes" id="UP001586593"/>
    </source>
</evidence>
<feature type="compositionally biased region" description="Basic and acidic residues" evidence="1">
    <location>
        <begin position="538"/>
        <end position="547"/>
    </location>
</feature>
<organism evidence="3 4">
    <name type="scientific">Phialemonium thermophilum</name>
    <dbReference type="NCBI Taxonomy" id="223376"/>
    <lineage>
        <taxon>Eukaryota</taxon>
        <taxon>Fungi</taxon>
        <taxon>Dikarya</taxon>
        <taxon>Ascomycota</taxon>
        <taxon>Pezizomycotina</taxon>
        <taxon>Sordariomycetes</taxon>
        <taxon>Sordariomycetidae</taxon>
        <taxon>Cephalothecales</taxon>
        <taxon>Cephalothecaceae</taxon>
        <taxon>Phialemonium</taxon>
    </lineage>
</organism>
<dbReference type="Pfam" id="PF08241">
    <property type="entry name" value="Methyltransf_11"/>
    <property type="match status" value="1"/>
</dbReference>
<feature type="compositionally biased region" description="Low complexity" evidence="1">
    <location>
        <begin position="1"/>
        <end position="13"/>
    </location>
</feature>
<feature type="compositionally biased region" description="Basic and acidic residues" evidence="1">
    <location>
        <begin position="144"/>
        <end position="163"/>
    </location>
</feature>
<evidence type="ECO:0000256" key="1">
    <source>
        <dbReference type="SAM" id="MobiDB-lite"/>
    </source>
</evidence>
<dbReference type="SUPFAM" id="SSF53335">
    <property type="entry name" value="S-adenosyl-L-methionine-dependent methyltransferases"/>
    <property type="match status" value="1"/>
</dbReference>
<sequence>MSDLILLASASLRPPSPSGRMKGRLNPIMEEEPEDCSSASLSSRQENDKRRPVGDIEVAISGKNVGQWLSPLSDHFPTPRGFHFLSAPIVPATPSAISDEGDANDASSISTASNPSVRSWSNSRDSVMTDSTEFDDISDDSEDEASRKERLRDHGISRQDGSKSSRSSRGAWRASMDLRKSLAPLVIPESRNTPAASWTDARMLMKVTSPVPPTPSSKVELSPVHLAFMQAQQEVEVPPISAAPSLAGSLNSEEMAAISAPPTPLIGSKNKDDDGWTGVQLQPGALATLQALSVSDDFDEGQHQTQQNQLIEVPQEEMAEMRQHASPLITNVRPTSASAIPARKPSLAGLTKLDIPSPGGFFAGLSSASRSTWHVPNQGADDPPPTSTTAEQFYKSPWNRVDSLPGPPPRTLHLEQGDFPSNIVERVIEILPADTDALPTAVPIQTTPQPVTARRIPPLDHEQPDLTRMLDSDQYHTQYAFLDSTPSPGDATEIIAEYEPGYTRKQQEAALSHANRTEMWLTAQRVYLNHIVNFGGEGERTEAEEQGSRTMTDSLSSKRACVESEPDATGVQKKKTVRFSEIIQSIDLPKRLPSKLFRQDSVYYRAFIDLIIRSHSQDVFVHRLPRFEALQAQRVSLREAHRNQLLGKYQLSVVPQSAKKRMSANVVRGDDVLVDDPDKLRADQEREALQQMSMAAWHVAAMKMLSDGRLVLAPAAKRLARQSLRVGKAGRRRDRVRILDLGGHGACDWAWHAALAFPGAKVYTVTTKAIRRLSNCNVRGPPNHRLVAVDRLTRLPFLDKQFDLISARELHSVLKYVGENGEDEWESCLAECERVLKPGGYIDFNVLDSDLVNPGPLALARSVEFGFTLKTLGYDPSPSRFFISRLSRAGFVEIRRAWVCLPMGHRSKSPAAAVADKGLGRALQPDTVARVLELEAMVTGSTENAAPVAGFAGGWSWERWLMRTEMERAAGELRLADTVTSGDKMRQAGEGISVVRDIVEEGRASGAAYRMLRGYARKPDPAEAGAIRVLLDTQYSTT</sequence>
<proteinExistence type="predicted"/>
<feature type="compositionally biased region" description="Polar residues" evidence="1">
    <location>
        <begin position="548"/>
        <end position="557"/>
    </location>
</feature>
<feature type="domain" description="Methyltransferase type 11" evidence="2">
    <location>
        <begin position="760"/>
        <end position="842"/>
    </location>
</feature>
<evidence type="ECO:0000259" key="2">
    <source>
        <dbReference type="Pfam" id="PF08241"/>
    </source>
</evidence>
<accession>A0ABR3XEF3</accession>
<gene>
    <name evidence="3" type="ORF">VTK73DRAFT_610</name>
</gene>
<dbReference type="Proteomes" id="UP001586593">
    <property type="component" value="Unassembled WGS sequence"/>
</dbReference>
<evidence type="ECO:0000313" key="3">
    <source>
        <dbReference type="EMBL" id="KAL1874004.1"/>
    </source>
</evidence>
<protein>
    <recommendedName>
        <fullName evidence="2">Methyltransferase type 11 domain-containing protein</fullName>
    </recommendedName>
</protein>
<keyword evidence="4" id="KW-1185">Reference proteome</keyword>
<dbReference type="InterPro" id="IPR029063">
    <property type="entry name" value="SAM-dependent_MTases_sf"/>
</dbReference>
<feature type="compositionally biased region" description="Acidic residues" evidence="1">
    <location>
        <begin position="132"/>
        <end position="143"/>
    </location>
</feature>
<dbReference type="Gene3D" id="3.40.50.150">
    <property type="entry name" value="Vaccinia Virus protein VP39"/>
    <property type="match status" value="1"/>
</dbReference>
<dbReference type="EMBL" id="JAZHXJ010000112">
    <property type="protein sequence ID" value="KAL1874004.1"/>
    <property type="molecule type" value="Genomic_DNA"/>
</dbReference>
<comment type="caution">
    <text evidence="3">The sequence shown here is derived from an EMBL/GenBank/DDBJ whole genome shotgun (WGS) entry which is preliminary data.</text>
</comment>
<feature type="compositionally biased region" description="Basic and acidic residues" evidence="1">
    <location>
        <begin position="45"/>
        <end position="54"/>
    </location>
</feature>
<feature type="region of interest" description="Disordered" evidence="1">
    <location>
        <begin position="538"/>
        <end position="569"/>
    </location>
</feature>
<feature type="region of interest" description="Disordered" evidence="1">
    <location>
        <begin position="1"/>
        <end position="55"/>
    </location>
</feature>